<protein>
    <recommendedName>
        <fullName evidence="3">SMI1/KNR4 family protein</fullName>
    </recommendedName>
</protein>
<sequence length="176" mass="19076">MWPEGLAHYVEEHGVRLPDEVAAAAARGAAPAVDPECFTRALLETGELRVDVDWWYGLAGAGTAGPAGHLRGCRRSGSAGYWDLPAAADIYVDQVPSDDIVTLAQLRRLLGAQWPFSDLRGLLRSQPFLAGSGNPIMLCRALTSSPGLRPYLFYDGDGGLMPVWSDTWNRQVQVPK</sequence>
<evidence type="ECO:0000313" key="2">
    <source>
        <dbReference type="Proteomes" id="UP001597260"/>
    </source>
</evidence>
<name>A0ABW3YDD2_9ACTN</name>
<dbReference type="Proteomes" id="UP001597260">
    <property type="component" value="Unassembled WGS sequence"/>
</dbReference>
<dbReference type="RefSeq" id="WP_377568861.1">
    <property type="nucleotide sequence ID" value="NZ_JBHTMP010000009.1"/>
</dbReference>
<evidence type="ECO:0008006" key="3">
    <source>
        <dbReference type="Google" id="ProtNLM"/>
    </source>
</evidence>
<organism evidence="1 2">
    <name type="scientific">Micromonospora sonneratiae</name>
    <dbReference type="NCBI Taxonomy" id="1184706"/>
    <lineage>
        <taxon>Bacteria</taxon>
        <taxon>Bacillati</taxon>
        <taxon>Actinomycetota</taxon>
        <taxon>Actinomycetes</taxon>
        <taxon>Micromonosporales</taxon>
        <taxon>Micromonosporaceae</taxon>
        <taxon>Micromonospora</taxon>
    </lineage>
</organism>
<comment type="caution">
    <text evidence="1">The sequence shown here is derived from an EMBL/GenBank/DDBJ whole genome shotgun (WGS) entry which is preliminary data.</text>
</comment>
<reference evidence="2" key="1">
    <citation type="journal article" date="2019" name="Int. J. Syst. Evol. Microbiol.">
        <title>The Global Catalogue of Microorganisms (GCM) 10K type strain sequencing project: providing services to taxonomists for standard genome sequencing and annotation.</title>
        <authorList>
            <consortium name="The Broad Institute Genomics Platform"/>
            <consortium name="The Broad Institute Genome Sequencing Center for Infectious Disease"/>
            <person name="Wu L."/>
            <person name="Ma J."/>
        </authorList>
    </citation>
    <scope>NUCLEOTIDE SEQUENCE [LARGE SCALE GENOMIC DNA]</scope>
    <source>
        <strain evidence="2">JCM 31037</strain>
    </source>
</reference>
<dbReference type="EMBL" id="JBHTMP010000009">
    <property type="protein sequence ID" value="MFD1321083.1"/>
    <property type="molecule type" value="Genomic_DNA"/>
</dbReference>
<accession>A0ABW3YDD2</accession>
<proteinExistence type="predicted"/>
<evidence type="ECO:0000313" key="1">
    <source>
        <dbReference type="EMBL" id="MFD1321083.1"/>
    </source>
</evidence>
<gene>
    <name evidence="1" type="ORF">ACFQ4H_08285</name>
</gene>
<keyword evidence="2" id="KW-1185">Reference proteome</keyword>